<sequence length="541" mass="59131">MTNTGLTATERTTLYRMTPGTTSVSAFVEDRLHGDGYDATSVHMAGRPGLLVSGALSTPAKWGSAVALLTGQKIDLRSSSPGAALAFQDHRDTVWAITWGTGFHFLDAERIEFGFGPGIVARSALPYEIKSLTKTILGHRSRVDRSSMPNGSTARDLGVDGYGEVVSSIEAKARIPGLGVGDGVIQLRAAESLNLPLSKSPDGLLSDVAVLASLSERDVLQGLESLEQLVALKPRDQDIADLDQKLLDEILAACPTRLGISWPHERLNAWGPAVSSKVIGIGDYGRHVFTNVPEIEQVLDWLRKIPRAELLKRLGTIRIELYSSADPEPGSLVASPVPLRRWLAFEVMKDSHRYCLHDGRWYRMDDRYLDRINDRVNEIVRECSPIDLPSWPADLHEKDYNVRAAKELGGVLLDRKLIPTPLHSRGGIEPCDIFVDPGILIHVKRGRSSADLSHLLAQGLVSTDALARDEHARQAWKERVGHDSNGAITDADVTHVVLAIGSPKPVTSDTLFTFTKVNLVKQHDALRALDVKVHLCSISES</sequence>
<evidence type="ECO:0000313" key="2">
    <source>
        <dbReference type="EMBL" id="PPI17148.1"/>
    </source>
</evidence>
<dbReference type="KEGG" id="rtx:TI83_00745"/>
<gene>
    <name evidence="2" type="ORF">C5C51_00515</name>
    <name evidence="1" type="ORF">VT73_05975</name>
</gene>
<dbReference type="GeneID" id="93666081"/>
<reference evidence="2 4" key="2">
    <citation type="submission" date="2018-02" db="EMBL/GenBank/DDBJ databases">
        <title>Bacteriophage NCPPB3778 and a type I-E CRISPR drive the evolution of the US Biological Select Agent, Rathayibacter toxicus.</title>
        <authorList>
            <person name="Davis E.W.II."/>
            <person name="Tabima J.F."/>
            <person name="Weisberg A.J."/>
            <person name="Lopes L.D."/>
            <person name="Wiseman M.S."/>
            <person name="Wiseman M.S."/>
            <person name="Pupko T."/>
            <person name="Belcher M.S."/>
            <person name="Sechler A.J."/>
            <person name="Tancos M.A."/>
            <person name="Schroeder B.K."/>
            <person name="Murray T.D."/>
            <person name="Luster D.G."/>
            <person name="Schneider W.L."/>
            <person name="Rogers E."/>
            <person name="Andreote F.D."/>
            <person name="Grunwald N.J."/>
            <person name="Putnam M.L."/>
            <person name="Chang J.H."/>
        </authorList>
    </citation>
    <scope>NUCLEOTIDE SEQUENCE [LARGE SCALE GENOMIC DNA]</scope>
    <source>
        <strain evidence="2 4">FH99</strain>
    </source>
</reference>
<dbReference type="KEGG" id="rtc:APU90_05735"/>
<comment type="caution">
    <text evidence="1">The sequence shown here is derived from an EMBL/GenBank/DDBJ whole genome shotgun (WGS) entry which is preliminary data.</text>
</comment>
<dbReference type="eggNOG" id="ENOG502Z97J">
    <property type="taxonomic scope" value="Bacteria"/>
</dbReference>
<evidence type="ECO:0000313" key="3">
    <source>
        <dbReference type="Proteomes" id="UP000052979"/>
    </source>
</evidence>
<evidence type="ECO:0000313" key="4">
    <source>
        <dbReference type="Proteomes" id="UP000237966"/>
    </source>
</evidence>
<dbReference type="RefSeq" id="WP_027692798.1">
    <property type="nucleotide sequence ID" value="NZ_CP010848.1"/>
</dbReference>
<dbReference type="EMBL" id="PSWU01000001">
    <property type="protein sequence ID" value="PPI17148.1"/>
    <property type="molecule type" value="Genomic_DNA"/>
</dbReference>
<dbReference type="Proteomes" id="UP000052979">
    <property type="component" value="Unassembled WGS sequence"/>
</dbReference>
<dbReference type="Proteomes" id="UP000237966">
    <property type="component" value="Unassembled WGS sequence"/>
</dbReference>
<name>A0A0C5BFC3_9MICO</name>
<dbReference type="PATRIC" id="fig|145458.7.peg.178"/>
<evidence type="ECO:0000313" key="1">
    <source>
        <dbReference type="EMBL" id="KKM45703.1"/>
    </source>
</evidence>
<dbReference type="NCBIfam" id="TIGR04141">
    <property type="entry name" value="TIGR04141 family sporadically distributed protein"/>
    <property type="match status" value="1"/>
</dbReference>
<reference evidence="1 3" key="1">
    <citation type="submission" date="2015-04" db="EMBL/GenBank/DDBJ databases">
        <title>Draft genome sequence of Rathayibacter toxicus strain FH-142 (AKA 70134 or CS 32), a Western Australian isolate.</title>
        <authorList>
            <consortium name="Consortium for Microbial Forensics and Genomics (microFORGE)"/>
            <person name="Knight B.M."/>
            <person name="Roberts D.P."/>
            <person name="Lin D."/>
            <person name="Hari K."/>
            <person name="Fletcher J."/>
            <person name="Melcher U."/>
            <person name="Blagden T."/>
            <person name="Luster D.G."/>
            <person name="Sechler A.J."/>
            <person name="Schneider W.L."/>
            <person name="Winegar R.A."/>
        </authorList>
    </citation>
    <scope>NUCLEOTIDE SEQUENCE [LARGE SCALE GENOMIC DNA]</scope>
    <source>
        <strain evidence="1 3">FH142</strain>
    </source>
</reference>
<evidence type="ECO:0008006" key="5">
    <source>
        <dbReference type="Google" id="ProtNLM"/>
    </source>
</evidence>
<protein>
    <recommendedName>
        <fullName evidence="5">Sporadically distributed protein, TIGR04141 family</fullName>
    </recommendedName>
</protein>
<accession>A0A0C5BFC3</accession>
<dbReference type="InterPro" id="IPR026487">
    <property type="entry name" value="CHP04141"/>
</dbReference>
<dbReference type="Pfam" id="PF19614">
    <property type="entry name" value="DUF6119"/>
    <property type="match status" value="1"/>
</dbReference>
<dbReference type="AlphaFoldDB" id="A0A0C5BFC3"/>
<organism evidence="1 3">
    <name type="scientific">Rathayibacter toxicus</name>
    <dbReference type="NCBI Taxonomy" id="145458"/>
    <lineage>
        <taxon>Bacteria</taxon>
        <taxon>Bacillati</taxon>
        <taxon>Actinomycetota</taxon>
        <taxon>Actinomycetes</taxon>
        <taxon>Micrococcales</taxon>
        <taxon>Microbacteriaceae</taxon>
        <taxon>Rathayibacter</taxon>
    </lineage>
</organism>
<proteinExistence type="predicted"/>
<dbReference type="OrthoDB" id="3323334at2"/>
<dbReference type="EMBL" id="LBFI01000032">
    <property type="protein sequence ID" value="KKM45703.1"/>
    <property type="molecule type" value="Genomic_DNA"/>
</dbReference>
<keyword evidence="3" id="KW-1185">Reference proteome</keyword>
<dbReference type="STRING" id="145458.APU90_05735"/>